<dbReference type="Pfam" id="PF00059">
    <property type="entry name" value="Lectin_C"/>
    <property type="match status" value="1"/>
</dbReference>
<sequence>MEIDYINERPRLFVCLFLPEMGGCPSYSQCPAGWRQIGSRCYLLSSDSKTWEDSRKYCQSKAADLVVINSEQEQVQCTQSVSGFTYMCRVMDSTLFILLPSRSTEGFVPTGWGCGSLVLDRFWQSGQPDRGGPNNREDCVEMNHNNPVLANWNDARCGDKRRWLCEKSPSTC</sequence>
<protein>
    <recommendedName>
        <fullName evidence="2">C-type lectin domain-containing protein</fullName>
    </recommendedName>
</protein>
<keyword evidence="4" id="KW-1185">Reference proteome</keyword>
<reference evidence="3" key="1">
    <citation type="submission" date="2025-08" db="UniProtKB">
        <authorList>
            <consortium name="Ensembl"/>
        </authorList>
    </citation>
    <scope>IDENTIFICATION</scope>
</reference>
<dbReference type="SMART" id="SM00034">
    <property type="entry name" value="CLECT"/>
    <property type="match status" value="1"/>
</dbReference>
<dbReference type="InParanoid" id="A0A3Q3H2E0"/>
<dbReference type="PANTHER" id="PTHR22803">
    <property type="entry name" value="MANNOSE, PHOSPHOLIPASE, LECTIN RECEPTOR RELATED"/>
    <property type="match status" value="1"/>
</dbReference>
<evidence type="ECO:0000313" key="4">
    <source>
        <dbReference type="Proteomes" id="UP000261660"/>
    </source>
</evidence>
<evidence type="ECO:0000313" key="3">
    <source>
        <dbReference type="Ensembl" id="ENSLBEP00000037768.1"/>
    </source>
</evidence>
<dbReference type="STRING" id="56723.ENSLBEP00000037768"/>
<reference evidence="3" key="2">
    <citation type="submission" date="2025-09" db="UniProtKB">
        <authorList>
            <consortium name="Ensembl"/>
        </authorList>
    </citation>
    <scope>IDENTIFICATION</scope>
</reference>
<dbReference type="InterPro" id="IPR018378">
    <property type="entry name" value="C-type_lectin_CS"/>
</dbReference>
<dbReference type="GeneTree" id="ENSGT01030000234575"/>
<dbReference type="PROSITE" id="PS50041">
    <property type="entry name" value="C_TYPE_LECTIN_2"/>
    <property type="match status" value="1"/>
</dbReference>
<evidence type="ECO:0000259" key="2">
    <source>
        <dbReference type="PROSITE" id="PS50041"/>
    </source>
</evidence>
<dbReference type="SUPFAM" id="SSF56436">
    <property type="entry name" value="C-type lectin-like"/>
    <property type="match status" value="1"/>
</dbReference>
<dbReference type="Proteomes" id="UP000261660">
    <property type="component" value="Unplaced"/>
</dbReference>
<name>A0A3Q3H2E0_9LABR</name>
<feature type="domain" description="C-type lectin" evidence="2">
    <location>
        <begin position="37"/>
        <end position="166"/>
    </location>
</feature>
<keyword evidence="1" id="KW-1015">Disulfide bond</keyword>
<dbReference type="InterPro" id="IPR016187">
    <property type="entry name" value="CTDL_fold"/>
</dbReference>
<dbReference type="InterPro" id="IPR016186">
    <property type="entry name" value="C-type_lectin-like/link_sf"/>
</dbReference>
<dbReference type="PROSITE" id="PS00615">
    <property type="entry name" value="C_TYPE_LECTIN_1"/>
    <property type="match status" value="1"/>
</dbReference>
<accession>A0A3Q3H2E0</accession>
<organism evidence="3 4">
    <name type="scientific">Labrus bergylta</name>
    <name type="common">ballan wrasse</name>
    <dbReference type="NCBI Taxonomy" id="56723"/>
    <lineage>
        <taxon>Eukaryota</taxon>
        <taxon>Metazoa</taxon>
        <taxon>Chordata</taxon>
        <taxon>Craniata</taxon>
        <taxon>Vertebrata</taxon>
        <taxon>Euteleostomi</taxon>
        <taxon>Actinopterygii</taxon>
        <taxon>Neopterygii</taxon>
        <taxon>Teleostei</taxon>
        <taxon>Neoteleostei</taxon>
        <taxon>Acanthomorphata</taxon>
        <taxon>Eupercaria</taxon>
        <taxon>Labriformes</taxon>
        <taxon>Labridae</taxon>
        <taxon>Labrus</taxon>
    </lineage>
</organism>
<dbReference type="InterPro" id="IPR001304">
    <property type="entry name" value="C-type_lectin-like"/>
</dbReference>
<evidence type="ECO:0000256" key="1">
    <source>
        <dbReference type="ARBA" id="ARBA00023157"/>
    </source>
</evidence>
<dbReference type="InterPro" id="IPR050111">
    <property type="entry name" value="C-type_lectin/snaclec_domain"/>
</dbReference>
<dbReference type="Gene3D" id="3.10.100.10">
    <property type="entry name" value="Mannose-Binding Protein A, subunit A"/>
    <property type="match status" value="1"/>
</dbReference>
<dbReference type="AlphaFoldDB" id="A0A3Q3H2E0"/>
<proteinExistence type="predicted"/>
<dbReference type="Ensembl" id="ENSLBET00000039330.1">
    <property type="protein sequence ID" value="ENSLBEP00000037768.1"/>
    <property type="gene ID" value="ENSLBEG00000028191.1"/>
</dbReference>